<dbReference type="Proteomes" id="UP000323824">
    <property type="component" value="Chromosome"/>
</dbReference>
<proteinExistence type="predicted"/>
<reference evidence="1 2" key="1">
    <citation type="submission" date="2019-02" db="EMBL/GenBank/DDBJ databases">
        <authorList>
            <person name="Fomenkov A."/>
            <person name="Dubinina G."/>
            <person name="Grabovich M."/>
            <person name="Vincze T."/>
            <person name="Roberts R.J."/>
        </authorList>
    </citation>
    <scope>NUCLEOTIDE SEQUENCE [LARGE SCALE GENOMIC DNA]</scope>
    <source>
        <strain evidence="1 2">P</strain>
    </source>
</reference>
<protein>
    <recommendedName>
        <fullName evidence="3">SEC-C domain-containing protein</fullName>
    </recommendedName>
</protein>
<evidence type="ECO:0000313" key="1">
    <source>
        <dbReference type="EMBL" id="QEN06395.1"/>
    </source>
</evidence>
<dbReference type="Pfam" id="PF02810">
    <property type="entry name" value="SEC-C"/>
    <property type="match status" value="1"/>
</dbReference>
<dbReference type="KEGG" id="sper:EW093_13400"/>
<name>A0A5C1QEA2_9SPIO</name>
<dbReference type="Gene3D" id="3.10.450.50">
    <property type="match status" value="1"/>
</dbReference>
<reference evidence="1 2" key="2">
    <citation type="submission" date="2019-09" db="EMBL/GenBank/DDBJ databases">
        <title>Complete Genome Sequence and Methylome Analysis of free living Spirochaetas.</title>
        <authorList>
            <person name="Leshcheva N."/>
            <person name="Mikheeva N."/>
        </authorList>
    </citation>
    <scope>NUCLEOTIDE SEQUENCE [LARGE SCALE GENOMIC DNA]</scope>
    <source>
        <strain evidence="1 2">P</strain>
    </source>
</reference>
<dbReference type="AlphaFoldDB" id="A0A5C1QEA2"/>
<dbReference type="EMBL" id="CP035807">
    <property type="protein sequence ID" value="QEN06395.1"/>
    <property type="molecule type" value="Genomic_DNA"/>
</dbReference>
<dbReference type="PANTHER" id="PTHR33747">
    <property type="entry name" value="UPF0225 PROTEIN SCO1677"/>
    <property type="match status" value="1"/>
</dbReference>
<sequence length="66" mass="7864">MNELLKKYPDINLNVKKRHEILRKIYKKYLNENTGLNLQQFNQYKKIGRNDPCICGSGKKYKRCCG</sequence>
<dbReference type="OrthoDB" id="1551481at2"/>
<gene>
    <name evidence="1" type="ORF">EW093_13400</name>
</gene>
<keyword evidence="2" id="KW-1185">Reference proteome</keyword>
<accession>A0A5C1QEA2</accession>
<dbReference type="SUPFAM" id="SSF103642">
    <property type="entry name" value="Sec-C motif"/>
    <property type="match status" value="1"/>
</dbReference>
<organism evidence="1 2">
    <name type="scientific">Thiospirochaeta perfilievii</name>
    <dbReference type="NCBI Taxonomy" id="252967"/>
    <lineage>
        <taxon>Bacteria</taxon>
        <taxon>Pseudomonadati</taxon>
        <taxon>Spirochaetota</taxon>
        <taxon>Spirochaetia</taxon>
        <taxon>Spirochaetales</taxon>
        <taxon>Spirochaetaceae</taxon>
        <taxon>Thiospirochaeta</taxon>
    </lineage>
</organism>
<evidence type="ECO:0008006" key="3">
    <source>
        <dbReference type="Google" id="ProtNLM"/>
    </source>
</evidence>
<evidence type="ECO:0000313" key="2">
    <source>
        <dbReference type="Proteomes" id="UP000323824"/>
    </source>
</evidence>
<dbReference type="PANTHER" id="PTHR33747:SF1">
    <property type="entry name" value="ADENYLATE CYCLASE-ASSOCIATED CAP C-TERMINAL DOMAIN-CONTAINING PROTEIN"/>
    <property type="match status" value="1"/>
</dbReference>
<dbReference type="InterPro" id="IPR004027">
    <property type="entry name" value="SEC_C_motif"/>
</dbReference>